<reference evidence="3" key="1">
    <citation type="submission" date="2020-10" db="EMBL/GenBank/DDBJ databases">
        <authorList>
            <person name="Gilroy R."/>
        </authorList>
    </citation>
    <scope>NUCLEOTIDE SEQUENCE</scope>
    <source>
        <strain evidence="3">17213</strain>
    </source>
</reference>
<dbReference type="InterPro" id="IPR008816">
    <property type="entry name" value="Gly_zipper_2TM_dom"/>
</dbReference>
<evidence type="ECO:0000313" key="3">
    <source>
        <dbReference type="EMBL" id="MBO8415299.1"/>
    </source>
</evidence>
<feature type="coiled-coil region" evidence="1">
    <location>
        <begin position="208"/>
        <end position="242"/>
    </location>
</feature>
<dbReference type="Pfam" id="PF05433">
    <property type="entry name" value="Rick_17kDa_Anti"/>
    <property type="match status" value="1"/>
</dbReference>
<proteinExistence type="predicted"/>
<protein>
    <submittedName>
        <fullName evidence="3">Glycine zipper 2TM domain-containing protein</fullName>
    </submittedName>
</protein>
<reference evidence="3" key="2">
    <citation type="journal article" date="2021" name="PeerJ">
        <title>Extensive microbial diversity within the chicken gut microbiome revealed by metagenomics and culture.</title>
        <authorList>
            <person name="Gilroy R."/>
            <person name="Ravi A."/>
            <person name="Getino M."/>
            <person name="Pursley I."/>
            <person name="Horton D.L."/>
            <person name="Alikhan N.F."/>
            <person name="Baker D."/>
            <person name="Gharbi K."/>
            <person name="Hall N."/>
            <person name="Watson M."/>
            <person name="Adriaenssens E.M."/>
            <person name="Foster-Nyarko E."/>
            <person name="Jarju S."/>
            <person name="Secka A."/>
            <person name="Antonio M."/>
            <person name="Oren A."/>
            <person name="Chaudhuri R.R."/>
            <person name="La Ragione R."/>
            <person name="Hildebrand F."/>
            <person name="Pallen M.J."/>
        </authorList>
    </citation>
    <scope>NUCLEOTIDE SEQUENCE</scope>
    <source>
        <strain evidence="3">17213</strain>
    </source>
</reference>
<dbReference type="Proteomes" id="UP000823631">
    <property type="component" value="Unassembled WGS sequence"/>
</dbReference>
<dbReference type="GO" id="GO:0019867">
    <property type="term" value="C:outer membrane"/>
    <property type="evidence" value="ECO:0007669"/>
    <property type="project" value="InterPro"/>
</dbReference>
<comment type="caution">
    <text evidence="3">The sequence shown here is derived from an EMBL/GenBank/DDBJ whole genome shotgun (WGS) entry which is preliminary data.</text>
</comment>
<gene>
    <name evidence="3" type="ORF">IAB19_02835</name>
</gene>
<dbReference type="EMBL" id="JADINH010000052">
    <property type="protein sequence ID" value="MBO8415299.1"/>
    <property type="molecule type" value="Genomic_DNA"/>
</dbReference>
<evidence type="ECO:0000259" key="2">
    <source>
        <dbReference type="Pfam" id="PF05433"/>
    </source>
</evidence>
<evidence type="ECO:0000256" key="1">
    <source>
        <dbReference type="SAM" id="Coils"/>
    </source>
</evidence>
<dbReference type="PROSITE" id="PS51257">
    <property type="entry name" value="PROKAR_LIPOPROTEIN"/>
    <property type="match status" value="1"/>
</dbReference>
<accession>A0A9D9GSY4</accession>
<dbReference type="AlphaFoldDB" id="A0A9D9GSY4"/>
<sequence length="251" mass="26157">MAYVKTAAGAALISVLLLGGCTSTGSGSSSGTVNPALQQEDVTFFNESGAVGCAAGALIGGVLGALIADGDKRVQGALIGAAAGCGVGITGNYILNKVRADYKSKEQQLDYMTGMVKQDNEKLSKLINNVQATIDDDKARIAKLNADLTAGKIKQDDLKQQRADMAANYEYMQNNAAEIDKRIQSYQDARKGIVDNTGANAMASNKMSAADKKALAELDEEIAALQRQKADLSAQISEYATLRNAVGVAAA</sequence>
<dbReference type="Gene3D" id="1.10.287.1490">
    <property type="match status" value="1"/>
</dbReference>
<feature type="coiled-coil region" evidence="1">
    <location>
        <begin position="120"/>
        <end position="147"/>
    </location>
</feature>
<keyword evidence="1" id="KW-0175">Coiled coil</keyword>
<feature type="domain" description="Glycine zipper 2TM" evidence="2">
    <location>
        <begin position="52"/>
        <end position="88"/>
    </location>
</feature>
<organism evidence="3 4">
    <name type="scientific">Candidatus Avisuccinivibrio stercorigallinarum</name>
    <dbReference type="NCBI Taxonomy" id="2840704"/>
    <lineage>
        <taxon>Bacteria</taxon>
        <taxon>Pseudomonadati</taxon>
        <taxon>Pseudomonadota</taxon>
        <taxon>Gammaproteobacteria</taxon>
        <taxon>Aeromonadales</taxon>
        <taxon>Succinivibrionaceae</taxon>
        <taxon>Succinivibrionaceae incertae sedis</taxon>
        <taxon>Candidatus Avisuccinivibrio</taxon>
    </lineage>
</organism>
<evidence type="ECO:0000313" key="4">
    <source>
        <dbReference type="Proteomes" id="UP000823631"/>
    </source>
</evidence>
<name>A0A9D9GSY4_9GAMM</name>